<sequence>MSALQERIVASLCATVGPMLRGRASEELYALALTTDSDVVTLRLVAHTEQALTALLENAEDNAEDSAADADYYRWWPDEWADLDDDVTPDDGVESTGDLCEALYEAHASLGEDDALHDEWCLRARAALDGALGDARVLAAVREANPVWRPVLFVTDTDGDMRETVHSIDLLNGAHPDPALVASARAYFDQD</sequence>
<keyword evidence="2" id="KW-1185">Reference proteome</keyword>
<gene>
    <name evidence="1" type="ORF">QIS96_17210</name>
</gene>
<name>A0ABT6SC65_9ACTN</name>
<dbReference type="InterPro" id="IPR025409">
    <property type="entry name" value="DUF4303"/>
</dbReference>
<organism evidence="1 2">
    <name type="scientific">Streptomyces cavernicola</name>
    <dbReference type="NCBI Taxonomy" id="3043613"/>
    <lineage>
        <taxon>Bacteria</taxon>
        <taxon>Bacillati</taxon>
        <taxon>Actinomycetota</taxon>
        <taxon>Actinomycetes</taxon>
        <taxon>Kitasatosporales</taxon>
        <taxon>Streptomycetaceae</taxon>
        <taxon>Streptomyces</taxon>
    </lineage>
</organism>
<dbReference type="Proteomes" id="UP001223978">
    <property type="component" value="Unassembled WGS sequence"/>
</dbReference>
<accession>A0ABT6SC65</accession>
<evidence type="ECO:0000313" key="2">
    <source>
        <dbReference type="Proteomes" id="UP001223978"/>
    </source>
</evidence>
<dbReference type="Pfam" id="PF14136">
    <property type="entry name" value="DUF4303"/>
    <property type="match status" value="1"/>
</dbReference>
<protein>
    <submittedName>
        <fullName evidence="1">DUF4303 domain-containing protein</fullName>
    </submittedName>
</protein>
<dbReference type="EMBL" id="JASCIQ010000017">
    <property type="protein sequence ID" value="MDI3405554.1"/>
    <property type="molecule type" value="Genomic_DNA"/>
</dbReference>
<comment type="caution">
    <text evidence="1">The sequence shown here is derived from an EMBL/GenBank/DDBJ whole genome shotgun (WGS) entry which is preliminary data.</text>
</comment>
<reference evidence="1 2" key="1">
    <citation type="submission" date="2023-05" db="EMBL/GenBank/DDBJ databases">
        <title>Draft genome sequence of Streptomyces sp. B-S-A6 isolated from a cave soil in Thailand.</title>
        <authorList>
            <person name="Chamroensaksri N."/>
            <person name="Muangham S."/>
        </authorList>
    </citation>
    <scope>NUCLEOTIDE SEQUENCE [LARGE SCALE GENOMIC DNA]</scope>
    <source>
        <strain evidence="1 2">B-S-A6</strain>
    </source>
</reference>
<proteinExistence type="predicted"/>
<evidence type="ECO:0000313" key="1">
    <source>
        <dbReference type="EMBL" id="MDI3405554.1"/>
    </source>
</evidence>
<dbReference type="RefSeq" id="WP_282543497.1">
    <property type="nucleotide sequence ID" value="NZ_JASCIQ010000017.1"/>
</dbReference>